<keyword evidence="2" id="KW-1185">Reference proteome</keyword>
<proteinExistence type="predicted"/>
<protein>
    <submittedName>
        <fullName evidence="1">Uncharacterized protein</fullName>
    </submittedName>
</protein>
<evidence type="ECO:0000313" key="2">
    <source>
        <dbReference type="Proteomes" id="UP001148662"/>
    </source>
</evidence>
<dbReference type="Proteomes" id="UP001148662">
    <property type="component" value="Unassembled WGS sequence"/>
</dbReference>
<gene>
    <name evidence="1" type="ORF">NM688_g3755</name>
</gene>
<dbReference type="EMBL" id="JANHOG010000570">
    <property type="protein sequence ID" value="KAJ3553175.1"/>
    <property type="molecule type" value="Genomic_DNA"/>
</dbReference>
<name>A0ACC1T5I0_9APHY</name>
<sequence>MVASPPPSPPPSLQPNRRTGLTETSDCRYLIPDGRSTPSGSSTSGSLTDSSKSEEETYSPLYRHAPLVEIAAKWSQHGQLVPQMCYNPPVDQSRRMAQCEVRGPITFFLKNPDYCGIPCRDALLSKVARLAGRDDYMDEFSGRTISLRIMWPGYLPWCRQIVVRDYRYPSNPVTRANLVKNIARSVQRFIQARSGDEMSHGSDRRWKVGGPNDITIDDLELVGLQQVSMASWQLHLRCVRRRM</sequence>
<reference evidence="1" key="1">
    <citation type="submission" date="2022-07" db="EMBL/GenBank/DDBJ databases">
        <title>Genome Sequence of Phlebia brevispora.</title>
        <authorList>
            <person name="Buettner E."/>
        </authorList>
    </citation>
    <scope>NUCLEOTIDE SEQUENCE</scope>
    <source>
        <strain evidence="1">MPL23</strain>
    </source>
</reference>
<evidence type="ECO:0000313" key="1">
    <source>
        <dbReference type="EMBL" id="KAJ3553175.1"/>
    </source>
</evidence>
<accession>A0ACC1T5I0</accession>
<comment type="caution">
    <text evidence="1">The sequence shown here is derived from an EMBL/GenBank/DDBJ whole genome shotgun (WGS) entry which is preliminary data.</text>
</comment>
<organism evidence="1 2">
    <name type="scientific">Phlebia brevispora</name>
    <dbReference type="NCBI Taxonomy" id="194682"/>
    <lineage>
        <taxon>Eukaryota</taxon>
        <taxon>Fungi</taxon>
        <taxon>Dikarya</taxon>
        <taxon>Basidiomycota</taxon>
        <taxon>Agaricomycotina</taxon>
        <taxon>Agaricomycetes</taxon>
        <taxon>Polyporales</taxon>
        <taxon>Meruliaceae</taxon>
        <taxon>Phlebia</taxon>
    </lineage>
</organism>